<dbReference type="AlphaFoldDB" id="B9SUY9"/>
<dbReference type="SUPFAM" id="SSF56112">
    <property type="entry name" value="Protein kinase-like (PK-like)"/>
    <property type="match status" value="1"/>
</dbReference>
<dbReference type="EMBL" id="EQ974158">
    <property type="protein sequence ID" value="EEF32557.1"/>
    <property type="molecule type" value="Genomic_DNA"/>
</dbReference>
<keyword evidence="1" id="KW-0812">Transmembrane</keyword>
<keyword evidence="1" id="KW-1133">Transmembrane helix</keyword>
<dbReference type="GO" id="GO:0045088">
    <property type="term" value="P:regulation of innate immune response"/>
    <property type="evidence" value="ECO:0000318"/>
    <property type="project" value="GO_Central"/>
</dbReference>
<dbReference type="InterPro" id="IPR032675">
    <property type="entry name" value="LRR_dom_sf"/>
</dbReference>
<name>B9SUY9_RICCO</name>
<evidence type="ECO:0000313" key="4">
    <source>
        <dbReference type="Proteomes" id="UP000008311"/>
    </source>
</evidence>
<dbReference type="PROSITE" id="PS50011">
    <property type="entry name" value="PROTEIN_KINASE_DOM"/>
    <property type="match status" value="1"/>
</dbReference>
<dbReference type="Gene3D" id="3.80.10.10">
    <property type="entry name" value="Ribonuclease Inhibitor"/>
    <property type="match status" value="1"/>
</dbReference>
<organism evidence="3 4">
    <name type="scientific">Ricinus communis</name>
    <name type="common">Castor bean</name>
    <dbReference type="NCBI Taxonomy" id="3988"/>
    <lineage>
        <taxon>Eukaryota</taxon>
        <taxon>Viridiplantae</taxon>
        <taxon>Streptophyta</taxon>
        <taxon>Embryophyta</taxon>
        <taxon>Tracheophyta</taxon>
        <taxon>Spermatophyta</taxon>
        <taxon>Magnoliopsida</taxon>
        <taxon>eudicotyledons</taxon>
        <taxon>Gunneridae</taxon>
        <taxon>Pentapetalae</taxon>
        <taxon>rosids</taxon>
        <taxon>fabids</taxon>
        <taxon>Malpighiales</taxon>
        <taxon>Euphorbiaceae</taxon>
        <taxon>Acalyphoideae</taxon>
        <taxon>Acalypheae</taxon>
        <taxon>Ricinus</taxon>
    </lineage>
</organism>
<evidence type="ECO:0000313" key="3">
    <source>
        <dbReference type="EMBL" id="EEF32557.1"/>
    </source>
</evidence>
<dbReference type="GO" id="GO:0005524">
    <property type="term" value="F:ATP binding"/>
    <property type="evidence" value="ECO:0007669"/>
    <property type="project" value="InterPro"/>
</dbReference>
<keyword evidence="3" id="KW-0418">Kinase</keyword>
<keyword evidence="3" id="KW-0808">Transferase</keyword>
<reference evidence="4" key="1">
    <citation type="journal article" date="2010" name="Nat. Biotechnol.">
        <title>Draft genome sequence of the oilseed species Ricinus communis.</title>
        <authorList>
            <person name="Chan A.P."/>
            <person name="Crabtree J."/>
            <person name="Zhao Q."/>
            <person name="Lorenzi H."/>
            <person name="Orvis J."/>
            <person name="Puiu D."/>
            <person name="Melake-Berhan A."/>
            <person name="Jones K.M."/>
            <person name="Redman J."/>
            <person name="Chen G."/>
            <person name="Cahoon E.B."/>
            <person name="Gedil M."/>
            <person name="Stanke M."/>
            <person name="Haas B.J."/>
            <person name="Wortman J.R."/>
            <person name="Fraser-Liggett C.M."/>
            <person name="Ravel J."/>
            <person name="Rabinowicz P.D."/>
        </authorList>
    </citation>
    <scope>NUCLEOTIDE SEQUENCE [LARGE SCALE GENOMIC DNA]</scope>
    <source>
        <strain evidence="4">cv. Hale</strain>
    </source>
</reference>
<dbReference type="InterPro" id="IPR046959">
    <property type="entry name" value="PRK1-6/SRF4-like"/>
</dbReference>
<dbReference type="Gene3D" id="1.10.510.10">
    <property type="entry name" value="Transferase(Phosphotransferase) domain 1"/>
    <property type="match status" value="1"/>
</dbReference>
<gene>
    <name evidence="3" type="ORF">RCOM_0605730</name>
</gene>
<keyword evidence="1" id="KW-0472">Membrane</keyword>
<dbReference type="Proteomes" id="UP000008311">
    <property type="component" value="Unassembled WGS sequence"/>
</dbReference>
<sequence>MSFRDQFHLTLKRYYHMQIGELKRLKTFNVANNLLSGLVPTFAEANFPVEIYDNNIGLCGGPLERCSDDQSKFLSAVKSGFAVGYAISAVSVVVMYVSYFVPWLNTGKRSTMITIAAMLISMMKRKKKIQIDRVVSLSTVEILRQNKIYKMGEGEAKVMEWPVRVKIVVGLAGGLAWLHHDSNMLIIHLNISSKCILLDENFKPKLSNFEEAMILCSKDVSCVTVKFWEEPFIKEDVLSFGVILLELIMSNDRSKMTCSLTNCDGFQDEWLNHLLNSSSNFYDMIDKSLIGQEFDAQMSEFLKIAFRCTQSIPDQRPTIR</sequence>
<evidence type="ECO:0000256" key="1">
    <source>
        <dbReference type="SAM" id="Phobius"/>
    </source>
</evidence>
<feature type="domain" description="Protein kinase" evidence="2">
    <location>
        <begin position="1"/>
        <end position="320"/>
    </location>
</feature>
<keyword evidence="4" id="KW-1185">Reference proteome</keyword>
<feature type="transmembrane region" description="Helical" evidence="1">
    <location>
        <begin position="80"/>
        <end position="101"/>
    </location>
</feature>
<dbReference type="PANTHER" id="PTHR48007:SF86">
    <property type="entry name" value="(WILD MALAYSIAN BANANA) HYPOTHETICAL PROTEIN"/>
    <property type="match status" value="1"/>
</dbReference>
<dbReference type="PANTHER" id="PTHR48007">
    <property type="entry name" value="LEUCINE-RICH REPEAT RECEPTOR-LIKE PROTEIN KINASE PXC1"/>
    <property type="match status" value="1"/>
</dbReference>
<accession>B9SUY9</accession>
<evidence type="ECO:0000259" key="2">
    <source>
        <dbReference type="PROSITE" id="PS50011"/>
    </source>
</evidence>
<dbReference type="InterPro" id="IPR000719">
    <property type="entry name" value="Prot_kinase_dom"/>
</dbReference>
<dbReference type="InterPro" id="IPR011009">
    <property type="entry name" value="Kinase-like_dom_sf"/>
</dbReference>
<dbReference type="InParanoid" id="B9SUY9"/>
<proteinExistence type="predicted"/>
<dbReference type="GO" id="GO:0004672">
    <property type="term" value="F:protein kinase activity"/>
    <property type="evidence" value="ECO:0000318"/>
    <property type="project" value="GO_Central"/>
</dbReference>
<protein>
    <submittedName>
        <fullName evidence="3">Serine-threonine protein kinase, plant-type, putative</fullName>
    </submittedName>
</protein>